<dbReference type="OrthoDB" id="126139at2759"/>
<dbReference type="PANTHER" id="PTHR31569">
    <property type="entry name" value="SWIM-TYPE DOMAIN-CONTAINING PROTEIN"/>
    <property type="match status" value="1"/>
</dbReference>
<dbReference type="EMBL" id="QXFT01000510">
    <property type="protein sequence ID" value="KAE9341980.1"/>
    <property type="molecule type" value="Genomic_DNA"/>
</dbReference>
<evidence type="ECO:0000313" key="4">
    <source>
        <dbReference type="Proteomes" id="UP000435112"/>
    </source>
</evidence>
<protein>
    <recommendedName>
        <fullName evidence="5">MULE transposase domain-containing protein</fullName>
    </recommendedName>
</protein>
<dbReference type="AlphaFoldDB" id="A0A6A3MVL2"/>
<sequence length="205" mass="24079">MSEITTLHEQFPGARILLCEWHVKTYLSKEICDRSKYEFSAFERSELETLTSILVDASSESTYDLFKKEIYATIQSPPCREKWKSYFDSNWDNCRDMSAKFARANVPHLGNTTNNRLESSWAKLKREVKRHMHVDECIVAIMHFQRRVERDSNRKLEEISVVTVIGVDKELQSLAQTVSKFAFDLVREQYDAAMKYSYKQERNQG</sequence>
<evidence type="ECO:0000313" key="1">
    <source>
        <dbReference type="EMBL" id="KAE9035428.1"/>
    </source>
</evidence>
<dbReference type="Proteomes" id="UP000434957">
    <property type="component" value="Unassembled WGS sequence"/>
</dbReference>
<dbReference type="InterPro" id="IPR052579">
    <property type="entry name" value="Zinc_finger_SWIM"/>
</dbReference>
<dbReference type="Proteomes" id="UP000435112">
    <property type="component" value="Unassembled WGS sequence"/>
</dbReference>
<comment type="caution">
    <text evidence="1">The sequence shown here is derived from an EMBL/GenBank/DDBJ whole genome shotgun (WGS) entry which is preliminary data.</text>
</comment>
<reference evidence="1 4" key="1">
    <citation type="submission" date="2018-09" db="EMBL/GenBank/DDBJ databases">
        <title>Genomic investigation of the strawberry pathogen Phytophthora fragariae indicates pathogenicity is determined by transcriptional variation in three key races.</title>
        <authorList>
            <person name="Adams T.M."/>
            <person name="Armitage A.D."/>
            <person name="Sobczyk M.K."/>
            <person name="Bates H.J."/>
            <person name="Dunwell J.M."/>
            <person name="Nellist C.F."/>
            <person name="Harrison R.J."/>
        </authorList>
    </citation>
    <scope>NUCLEOTIDE SEQUENCE [LARGE SCALE GENOMIC DNA]</scope>
    <source>
        <strain evidence="1 4">SCRP324</strain>
        <strain evidence="2 3">SCRP333</strain>
    </source>
</reference>
<dbReference type="PANTHER" id="PTHR31569:SF4">
    <property type="entry name" value="SWIM-TYPE DOMAIN-CONTAINING PROTEIN"/>
    <property type="match status" value="1"/>
</dbReference>
<proteinExistence type="predicted"/>
<keyword evidence="3" id="KW-1185">Reference proteome</keyword>
<name>A0A6A3MVL2_9STRA</name>
<organism evidence="1 4">
    <name type="scientific">Phytophthora rubi</name>
    <dbReference type="NCBI Taxonomy" id="129364"/>
    <lineage>
        <taxon>Eukaryota</taxon>
        <taxon>Sar</taxon>
        <taxon>Stramenopiles</taxon>
        <taxon>Oomycota</taxon>
        <taxon>Peronosporomycetes</taxon>
        <taxon>Peronosporales</taxon>
        <taxon>Peronosporaceae</taxon>
        <taxon>Phytophthora</taxon>
    </lineage>
</organism>
<gene>
    <name evidence="1" type="ORF">PR002_g7583</name>
    <name evidence="2" type="ORF">PR003_g9712</name>
</gene>
<evidence type="ECO:0000313" key="3">
    <source>
        <dbReference type="Proteomes" id="UP000434957"/>
    </source>
</evidence>
<accession>A0A6A3MVL2</accession>
<evidence type="ECO:0000313" key="2">
    <source>
        <dbReference type="EMBL" id="KAE9341980.1"/>
    </source>
</evidence>
<dbReference type="EMBL" id="QXFU01000366">
    <property type="protein sequence ID" value="KAE9035428.1"/>
    <property type="molecule type" value="Genomic_DNA"/>
</dbReference>
<evidence type="ECO:0008006" key="5">
    <source>
        <dbReference type="Google" id="ProtNLM"/>
    </source>
</evidence>